<dbReference type="GO" id="GO:0016887">
    <property type="term" value="F:ATP hydrolysis activity"/>
    <property type="evidence" value="ECO:0007669"/>
    <property type="project" value="InterPro"/>
</dbReference>
<dbReference type="GO" id="GO:0045943">
    <property type="term" value="P:positive regulation of transcription by RNA polymerase I"/>
    <property type="evidence" value="ECO:0007669"/>
    <property type="project" value="TreeGrafter"/>
</dbReference>
<dbReference type="PROSITE" id="PS00690">
    <property type="entry name" value="DEAH_ATP_HELICASE"/>
    <property type="match status" value="1"/>
</dbReference>
<dbReference type="EMBL" id="JAFCMP010000040">
    <property type="protein sequence ID" value="KAG5190042.1"/>
    <property type="molecule type" value="Genomic_DNA"/>
</dbReference>
<feature type="domain" description="Helicase C-terminal" evidence="10">
    <location>
        <begin position="226"/>
        <end position="427"/>
    </location>
</feature>
<reference evidence="11" key="1">
    <citation type="submission" date="2021-02" db="EMBL/GenBank/DDBJ databases">
        <title>First Annotated Genome of the Yellow-green Alga Tribonema minus.</title>
        <authorList>
            <person name="Mahan K.M."/>
        </authorList>
    </citation>
    <scope>NUCLEOTIDE SEQUENCE</scope>
    <source>
        <strain evidence="11">UTEX B ZZ1240</strain>
    </source>
</reference>
<keyword evidence="5" id="KW-0347">Helicase</keyword>
<comment type="caution">
    <text evidence="11">The sequence shown here is derived from an EMBL/GenBank/DDBJ whole genome shotgun (WGS) entry which is preliminary data.</text>
</comment>
<keyword evidence="12" id="KW-1185">Reference proteome</keyword>
<sequence>MKRRRAEGDADAVANGLRHTKKARPSPRLPRQHQEVRRQLPVFQHRDNIVTAVKTHRTVVLVGETGSGKSTQIPQYLYDAGLASKHKGSSGNGTLSPRTICCTQPRRVAAITVAKRVAEEMGSELGHTCGYSVRFDDQTSPSTRVKYVTDGVLLREAMADPMLKSYSVLILDEAHERSLQTDILFGLVRKLQDKRPNDLRDAAQLRIPGRTHPVQVYYAEESQPDYVDAALMTCLQIHAEEAPGDVLVFLPGREDIDNLALLLRDWLAKLHREALQEAAAVGAVVAETPSAAAAQLQEGLVVKVFAALPQEQQLLAFTPAPPNTRKFVLATNIAETSITISGVRYVIDCGLVKQRSVVAGAGMEALKVVPVSKSQAQQRAGRAGREAPGACYRIYTESTFLALAQSTPPEIERVDLSQVVLQLKVIGIDKVDQFDFVSPPSPTALIAALESLYLLGTLDAAGDLTPHGRRIAQLPLAPTFSHLLLASAEPAFECTAEVLAAVSCLSADNVFFTPTDQEERACATASHRAFASADGDLPCLAGIFEAYKANMHKGQGGVWCKQHYLNARSLARALDIRSQLATILRRLGGDPESSCGAEVQRLLRCIAKGLSLQVAVRQPAVSVAVGGQSSARCYRTVRGGKEVYLHPTSCLFGKNPPPRCLVYAEVLQTSKQYMKCVTAVDPAWLTELAPQVFRKQSAATAPAAANSCAPRLK</sequence>
<dbReference type="Pfam" id="PF13401">
    <property type="entry name" value="AAA_22"/>
    <property type="match status" value="1"/>
</dbReference>
<dbReference type="GO" id="GO:0005524">
    <property type="term" value="F:ATP binding"/>
    <property type="evidence" value="ECO:0007669"/>
    <property type="project" value="UniProtKB-KW"/>
</dbReference>
<evidence type="ECO:0000256" key="4">
    <source>
        <dbReference type="ARBA" id="ARBA00022801"/>
    </source>
</evidence>
<dbReference type="InterPro" id="IPR007502">
    <property type="entry name" value="Helicase-assoc_dom"/>
</dbReference>
<organism evidence="11 12">
    <name type="scientific">Tribonema minus</name>
    <dbReference type="NCBI Taxonomy" id="303371"/>
    <lineage>
        <taxon>Eukaryota</taxon>
        <taxon>Sar</taxon>
        <taxon>Stramenopiles</taxon>
        <taxon>Ochrophyta</taxon>
        <taxon>PX clade</taxon>
        <taxon>Xanthophyceae</taxon>
        <taxon>Tribonematales</taxon>
        <taxon>Tribonemataceae</taxon>
        <taxon>Tribonema</taxon>
    </lineage>
</organism>
<evidence type="ECO:0000256" key="1">
    <source>
        <dbReference type="ARBA" id="ARBA00008792"/>
    </source>
</evidence>
<dbReference type="Proteomes" id="UP000664859">
    <property type="component" value="Unassembled WGS sequence"/>
</dbReference>
<dbReference type="InterPro" id="IPR014001">
    <property type="entry name" value="Helicase_ATP-bd"/>
</dbReference>
<comment type="catalytic activity">
    <reaction evidence="7">
        <text>ATP + H2O = ADP + phosphate + H(+)</text>
        <dbReference type="Rhea" id="RHEA:13065"/>
        <dbReference type="ChEBI" id="CHEBI:15377"/>
        <dbReference type="ChEBI" id="CHEBI:15378"/>
        <dbReference type="ChEBI" id="CHEBI:30616"/>
        <dbReference type="ChEBI" id="CHEBI:43474"/>
        <dbReference type="ChEBI" id="CHEBI:456216"/>
        <dbReference type="EC" id="3.6.4.13"/>
    </reaction>
</comment>
<dbReference type="GO" id="GO:0003725">
    <property type="term" value="F:double-stranded RNA binding"/>
    <property type="evidence" value="ECO:0007669"/>
    <property type="project" value="TreeGrafter"/>
</dbReference>
<dbReference type="Gene3D" id="3.40.50.300">
    <property type="entry name" value="P-loop containing nucleotide triphosphate hydrolases"/>
    <property type="match status" value="2"/>
</dbReference>
<comment type="similarity">
    <text evidence="1">Belongs to the DEAD box helicase family. DEAH subfamily.</text>
</comment>
<dbReference type="InterPro" id="IPR001650">
    <property type="entry name" value="Helicase_C-like"/>
</dbReference>
<evidence type="ECO:0000259" key="10">
    <source>
        <dbReference type="PROSITE" id="PS51194"/>
    </source>
</evidence>
<evidence type="ECO:0000256" key="7">
    <source>
        <dbReference type="ARBA" id="ARBA00047984"/>
    </source>
</evidence>
<dbReference type="Pfam" id="PF21010">
    <property type="entry name" value="HA2_C"/>
    <property type="match status" value="1"/>
</dbReference>
<dbReference type="GO" id="GO:0003724">
    <property type="term" value="F:RNA helicase activity"/>
    <property type="evidence" value="ECO:0007669"/>
    <property type="project" value="UniProtKB-EC"/>
</dbReference>
<accession>A0A835ZD99</accession>
<proteinExistence type="inferred from homology"/>
<evidence type="ECO:0000256" key="5">
    <source>
        <dbReference type="ARBA" id="ARBA00022806"/>
    </source>
</evidence>
<dbReference type="CDD" id="cd18791">
    <property type="entry name" value="SF2_C_RHA"/>
    <property type="match status" value="1"/>
</dbReference>
<dbReference type="FunFam" id="3.40.50.300:FF:000145">
    <property type="entry name" value="probable ATP-dependent RNA helicase DHX40"/>
    <property type="match status" value="1"/>
</dbReference>
<dbReference type="InterPro" id="IPR011709">
    <property type="entry name" value="DEAD-box_helicase_OB_fold"/>
</dbReference>
<keyword evidence="6" id="KW-0067">ATP-binding</keyword>
<gene>
    <name evidence="11" type="ORF">JKP88DRAFT_205749</name>
</gene>
<dbReference type="InterPro" id="IPR027417">
    <property type="entry name" value="P-loop_NTPase"/>
</dbReference>
<keyword evidence="4 11" id="KW-0378">Hydrolase</keyword>
<dbReference type="SUPFAM" id="SSF52540">
    <property type="entry name" value="P-loop containing nucleoside triphosphate hydrolases"/>
    <property type="match status" value="1"/>
</dbReference>
<dbReference type="AlphaFoldDB" id="A0A835ZD99"/>
<feature type="domain" description="Helicase ATP-binding" evidence="9">
    <location>
        <begin position="50"/>
        <end position="339"/>
    </location>
</feature>
<name>A0A835ZD99_9STRA</name>
<evidence type="ECO:0000313" key="11">
    <source>
        <dbReference type="EMBL" id="KAG5190042.1"/>
    </source>
</evidence>
<evidence type="ECO:0000256" key="8">
    <source>
        <dbReference type="SAM" id="MobiDB-lite"/>
    </source>
</evidence>
<dbReference type="SMART" id="SM00490">
    <property type="entry name" value="HELICc"/>
    <property type="match status" value="1"/>
</dbReference>
<evidence type="ECO:0000256" key="6">
    <source>
        <dbReference type="ARBA" id="ARBA00022840"/>
    </source>
</evidence>
<dbReference type="Pfam" id="PF00271">
    <property type="entry name" value="Helicase_C"/>
    <property type="match status" value="1"/>
</dbReference>
<dbReference type="FunFam" id="3.40.50.300:FF:000578">
    <property type="entry name" value="probable ATP-dependent RNA helicase DHX35"/>
    <property type="match status" value="1"/>
</dbReference>
<dbReference type="PANTHER" id="PTHR18934">
    <property type="entry name" value="ATP-DEPENDENT RNA HELICASE"/>
    <property type="match status" value="1"/>
</dbReference>
<dbReference type="GO" id="GO:0005730">
    <property type="term" value="C:nucleolus"/>
    <property type="evidence" value="ECO:0007669"/>
    <property type="project" value="UniProtKB-ARBA"/>
</dbReference>
<dbReference type="Pfam" id="PF04408">
    <property type="entry name" value="WHD_HA2"/>
    <property type="match status" value="1"/>
</dbReference>
<dbReference type="EC" id="3.6.4.13" evidence="2"/>
<keyword evidence="3" id="KW-0547">Nucleotide-binding</keyword>
<protein>
    <recommendedName>
        <fullName evidence="2">RNA helicase</fullName>
        <ecNumber evidence="2">3.6.4.13</ecNumber>
    </recommendedName>
</protein>
<dbReference type="OrthoDB" id="10253254at2759"/>
<dbReference type="Pfam" id="PF07717">
    <property type="entry name" value="OB_NTP_bind"/>
    <property type="match status" value="1"/>
</dbReference>
<dbReference type="SMART" id="SM00847">
    <property type="entry name" value="HA2"/>
    <property type="match status" value="1"/>
</dbReference>
<dbReference type="InterPro" id="IPR048333">
    <property type="entry name" value="HA2_WH"/>
</dbReference>
<dbReference type="PROSITE" id="PS51194">
    <property type="entry name" value="HELICASE_CTER"/>
    <property type="match status" value="1"/>
</dbReference>
<dbReference type="PROSITE" id="PS51192">
    <property type="entry name" value="HELICASE_ATP_BIND_1"/>
    <property type="match status" value="1"/>
</dbReference>
<dbReference type="SMART" id="SM00487">
    <property type="entry name" value="DEXDc"/>
    <property type="match status" value="1"/>
</dbReference>
<evidence type="ECO:0000256" key="2">
    <source>
        <dbReference type="ARBA" id="ARBA00012552"/>
    </source>
</evidence>
<evidence type="ECO:0000259" key="9">
    <source>
        <dbReference type="PROSITE" id="PS51192"/>
    </source>
</evidence>
<dbReference type="Gene3D" id="1.20.120.1080">
    <property type="match status" value="1"/>
</dbReference>
<dbReference type="InterPro" id="IPR002464">
    <property type="entry name" value="DNA/RNA_helicase_DEAH_CS"/>
</dbReference>
<evidence type="ECO:0000256" key="3">
    <source>
        <dbReference type="ARBA" id="ARBA00022741"/>
    </source>
</evidence>
<dbReference type="PANTHER" id="PTHR18934:SF118">
    <property type="entry name" value="ATP-DEPENDENT RNA HELICASE DHX33"/>
    <property type="match status" value="1"/>
</dbReference>
<feature type="region of interest" description="Disordered" evidence="8">
    <location>
        <begin position="1"/>
        <end position="35"/>
    </location>
</feature>
<dbReference type="InterPro" id="IPR049945">
    <property type="entry name" value="AAA_22"/>
</dbReference>
<evidence type="ECO:0000313" key="12">
    <source>
        <dbReference type="Proteomes" id="UP000664859"/>
    </source>
</evidence>